<dbReference type="Proteomes" id="UP001432099">
    <property type="component" value="Chromosome"/>
</dbReference>
<dbReference type="SUPFAM" id="SSF56112">
    <property type="entry name" value="Protein kinase-like (PK-like)"/>
    <property type="match status" value="1"/>
</dbReference>
<dbReference type="PANTHER" id="PTHR22603">
    <property type="entry name" value="CHOLINE/ETHANOALAMINE KINASE"/>
    <property type="match status" value="1"/>
</dbReference>
<gene>
    <name evidence="1" type="primary">pck</name>
    <name evidence="1" type="ORF">T23_07570</name>
</gene>
<dbReference type="CDD" id="cd05151">
    <property type="entry name" value="ChoK-like"/>
    <property type="match status" value="1"/>
</dbReference>
<reference evidence="1" key="1">
    <citation type="journal article" date="2024" name="Int. J. Syst. Evol. Microbiol.">
        <title>Turicibacter faecis sp. nov., isolated from faeces of heart failure mouse model.</title>
        <authorList>
            <person name="Imamura Y."/>
            <person name="Motooka D."/>
            <person name="Nakajima Y."/>
            <person name="Ito S."/>
            <person name="Kitakaze M."/>
            <person name="Iida T."/>
            <person name="Nakamura S."/>
        </authorList>
    </citation>
    <scope>NUCLEOTIDE SEQUENCE</scope>
    <source>
        <strain evidence="1">TC023</strain>
    </source>
</reference>
<dbReference type="Gene3D" id="3.30.200.20">
    <property type="entry name" value="Phosphorylase Kinase, domain 1"/>
    <property type="match status" value="1"/>
</dbReference>
<keyword evidence="2" id="KW-1185">Reference proteome</keyword>
<keyword evidence="1" id="KW-0808">Transferase</keyword>
<dbReference type="InterPro" id="IPR011009">
    <property type="entry name" value="Kinase-like_dom_sf"/>
</dbReference>
<evidence type="ECO:0000313" key="2">
    <source>
        <dbReference type="Proteomes" id="UP001432099"/>
    </source>
</evidence>
<dbReference type="Pfam" id="PF01633">
    <property type="entry name" value="Choline_kinase"/>
    <property type="match status" value="1"/>
</dbReference>
<dbReference type="PANTHER" id="PTHR22603:SF66">
    <property type="entry name" value="ETHANOLAMINE KINASE"/>
    <property type="match status" value="1"/>
</dbReference>
<keyword evidence="1" id="KW-0418">Kinase</keyword>
<sequence>MESLICSTTAIALGVARSDVTVDYRLMGGMSNLMYVVSAKGKKYTFRIPGKNSEVFVDRKEELFNIQIIDGLGINNKLVYFDTKTGYKLSKFVEGTPLGEMPDPESHLEEVACVLHRLHDSGLKAHKDYGPYERLEKYEQEVKLLGYTHDEKYTHLKSVFLSHREFLDQFEQVICHNDSQISNIVIGEEQPYLLDWEFAGNNDPMYDVACVGNKDFGLALKFLPVYLGREPRAEEYRRVYLWRAFQCLQWHNVALYKEMIGLSQDLGVDFKGVATLYLAKAEEFLNGANQY</sequence>
<dbReference type="RefSeq" id="WP_161832903.1">
    <property type="nucleotide sequence ID" value="NZ_AP028127.1"/>
</dbReference>
<dbReference type="EMBL" id="AP028127">
    <property type="protein sequence ID" value="BEH90655.1"/>
    <property type="molecule type" value="Genomic_DNA"/>
</dbReference>
<dbReference type="GO" id="GO:0016301">
    <property type="term" value="F:kinase activity"/>
    <property type="evidence" value="ECO:0007669"/>
    <property type="project" value="UniProtKB-KW"/>
</dbReference>
<evidence type="ECO:0000313" key="1">
    <source>
        <dbReference type="EMBL" id="BEH90655.1"/>
    </source>
</evidence>
<dbReference type="Gene3D" id="3.90.1200.10">
    <property type="match status" value="1"/>
</dbReference>
<proteinExistence type="predicted"/>
<accession>A0ABN6ZFD0</accession>
<protein>
    <submittedName>
        <fullName evidence="1">Choline kinase</fullName>
    </submittedName>
</protein>
<organism evidence="1 2">
    <name type="scientific">Turicibacter faecis</name>
    <dbReference type="NCBI Taxonomy" id="2963365"/>
    <lineage>
        <taxon>Bacteria</taxon>
        <taxon>Bacillati</taxon>
        <taxon>Bacillota</taxon>
        <taxon>Erysipelotrichia</taxon>
        <taxon>Erysipelotrichales</taxon>
        <taxon>Turicibacteraceae</taxon>
        <taxon>Turicibacter</taxon>
    </lineage>
</organism>
<name>A0ABN6ZFD0_9FIRM</name>